<reference evidence="13 14" key="1">
    <citation type="submission" date="2024-09" db="EMBL/GenBank/DDBJ databases">
        <authorList>
            <person name="Zhang Z.-H."/>
        </authorList>
    </citation>
    <scope>NUCLEOTIDE SEQUENCE [LARGE SCALE GENOMIC DNA]</scope>
    <source>
        <strain evidence="13 14">HHTR114</strain>
    </source>
</reference>
<protein>
    <submittedName>
        <fullName evidence="13">ABC transporter substrate-binding protein</fullName>
    </submittedName>
</protein>
<dbReference type="InterPro" id="IPR045621">
    <property type="entry name" value="BPD_transp_1_N"/>
</dbReference>
<dbReference type="InterPro" id="IPR000914">
    <property type="entry name" value="SBP_5_dom"/>
</dbReference>
<dbReference type="PANTHER" id="PTHR30290:SF38">
    <property type="entry name" value="D,D-DIPEPTIDE-BINDING PERIPLASMIC PROTEIN DDPA-RELATED"/>
    <property type="match status" value="1"/>
</dbReference>
<keyword evidence="6 10" id="KW-0812">Transmembrane</keyword>
<feature type="transmembrane region" description="Helical" evidence="10">
    <location>
        <begin position="511"/>
        <end position="531"/>
    </location>
</feature>
<evidence type="ECO:0000259" key="12">
    <source>
        <dbReference type="PROSITE" id="PS50928"/>
    </source>
</evidence>
<dbReference type="InterPro" id="IPR039424">
    <property type="entry name" value="SBP_5"/>
</dbReference>
<feature type="transmembrane region" description="Helical" evidence="10">
    <location>
        <begin position="628"/>
        <end position="653"/>
    </location>
</feature>
<dbReference type="Gene3D" id="3.40.190.10">
    <property type="entry name" value="Periplasmic binding protein-like II"/>
    <property type="match status" value="1"/>
</dbReference>
<evidence type="ECO:0000313" key="14">
    <source>
        <dbReference type="Proteomes" id="UP001596116"/>
    </source>
</evidence>
<feature type="transmembrane region" description="Helical" evidence="10">
    <location>
        <begin position="768"/>
        <end position="790"/>
    </location>
</feature>
<evidence type="ECO:0000256" key="10">
    <source>
        <dbReference type="RuleBase" id="RU363032"/>
    </source>
</evidence>
<evidence type="ECO:0000256" key="9">
    <source>
        <dbReference type="ARBA" id="ARBA00023136"/>
    </source>
</evidence>
<feature type="domain" description="ABC transmembrane type-1" evidence="12">
    <location>
        <begin position="628"/>
        <end position="837"/>
    </location>
</feature>
<dbReference type="Gene3D" id="3.10.105.10">
    <property type="entry name" value="Dipeptide-binding Protein, Domain 3"/>
    <property type="match status" value="1"/>
</dbReference>
<dbReference type="CDD" id="cd08494">
    <property type="entry name" value="PBP2_NikA_DppA_OppA_like_6"/>
    <property type="match status" value="1"/>
</dbReference>
<feature type="transmembrane region" description="Helical" evidence="10">
    <location>
        <begin position="665"/>
        <end position="695"/>
    </location>
</feature>
<keyword evidence="9 10" id="KW-0472">Membrane</keyword>
<keyword evidence="5" id="KW-1003">Cell membrane</keyword>
<evidence type="ECO:0000256" key="6">
    <source>
        <dbReference type="ARBA" id="ARBA00022692"/>
    </source>
</evidence>
<dbReference type="InterPro" id="IPR035906">
    <property type="entry name" value="MetI-like_sf"/>
</dbReference>
<comment type="subcellular location">
    <subcellularLocation>
        <location evidence="2 10">Cell membrane</location>
        <topology evidence="2 10">Multi-pass membrane protein</topology>
    </subcellularLocation>
    <subcellularLocation>
        <location evidence="1">Periplasm</location>
    </subcellularLocation>
</comment>
<organism evidence="13 14">
    <name type="scientific">Hyphococcus aureus</name>
    <dbReference type="NCBI Taxonomy" id="2666033"/>
    <lineage>
        <taxon>Bacteria</taxon>
        <taxon>Pseudomonadati</taxon>
        <taxon>Pseudomonadota</taxon>
        <taxon>Alphaproteobacteria</taxon>
        <taxon>Parvularculales</taxon>
        <taxon>Parvularculaceae</taxon>
        <taxon>Hyphococcus</taxon>
    </lineage>
</organism>
<dbReference type="RefSeq" id="WP_379881998.1">
    <property type="nucleotide sequence ID" value="NZ_JBHPON010000002.1"/>
</dbReference>
<dbReference type="SUPFAM" id="SSF53850">
    <property type="entry name" value="Periplasmic binding protein-like II"/>
    <property type="match status" value="1"/>
</dbReference>
<dbReference type="Pfam" id="PF19300">
    <property type="entry name" value="BPD_transp_1_N"/>
    <property type="match status" value="1"/>
</dbReference>
<feature type="transmembrane region" description="Helical" evidence="10">
    <location>
        <begin position="543"/>
        <end position="563"/>
    </location>
</feature>
<dbReference type="InterPro" id="IPR000515">
    <property type="entry name" value="MetI-like"/>
</dbReference>
<dbReference type="PROSITE" id="PS50928">
    <property type="entry name" value="ABC_TM1"/>
    <property type="match status" value="1"/>
</dbReference>
<dbReference type="PANTHER" id="PTHR30290">
    <property type="entry name" value="PERIPLASMIC BINDING COMPONENT OF ABC TRANSPORTER"/>
    <property type="match status" value="1"/>
</dbReference>
<evidence type="ECO:0000256" key="1">
    <source>
        <dbReference type="ARBA" id="ARBA00004418"/>
    </source>
</evidence>
<name>A0ABW1KXP4_9PROT</name>
<feature type="signal peptide" evidence="11">
    <location>
        <begin position="1"/>
        <end position="28"/>
    </location>
</feature>
<evidence type="ECO:0000256" key="3">
    <source>
        <dbReference type="ARBA" id="ARBA00005695"/>
    </source>
</evidence>
<feature type="transmembrane region" description="Helical" evidence="10">
    <location>
        <begin position="818"/>
        <end position="840"/>
    </location>
</feature>
<evidence type="ECO:0000256" key="11">
    <source>
        <dbReference type="SAM" id="SignalP"/>
    </source>
</evidence>
<evidence type="ECO:0000256" key="8">
    <source>
        <dbReference type="ARBA" id="ARBA00022989"/>
    </source>
</evidence>
<accession>A0ABW1KXP4</accession>
<dbReference type="Pfam" id="PF00496">
    <property type="entry name" value="SBP_bac_5"/>
    <property type="match status" value="1"/>
</dbReference>
<dbReference type="EMBL" id="JBHPON010000002">
    <property type="protein sequence ID" value="MFC6036759.1"/>
    <property type="molecule type" value="Genomic_DNA"/>
</dbReference>
<comment type="similarity">
    <text evidence="3">Belongs to the bacterial solute-binding protein 5 family.</text>
</comment>
<keyword evidence="4 10" id="KW-0813">Transport</keyword>
<evidence type="ECO:0000256" key="7">
    <source>
        <dbReference type="ARBA" id="ARBA00022729"/>
    </source>
</evidence>
<gene>
    <name evidence="13" type="ORF">ACFMB1_14465</name>
</gene>
<evidence type="ECO:0000256" key="4">
    <source>
        <dbReference type="ARBA" id="ARBA00022448"/>
    </source>
</evidence>
<dbReference type="SUPFAM" id="SSF161098">
    <property type="entry name" value="MetI-like"/>
    <property type="match status" value="1"/>
</dbReference>
<evidence type="ECO:0000256" key="5">
    <source>
        <dbReference type="ARBA" id="ARBA00022475"/>
    </source>
</evidence>
<proteinExistence type="inferred from homology"/>
<dbReference type="Pfam" id="PF00528">
    <property type="entry name" value="BPD_transp_1"/>
    <property type="match status" value="1"/>
</dbReference>
<keyword evidence="14" id="KW-1185">Reference proteome</keyword>
<comment type="caution">
    <text evidence="13">The sequence shown here is derived from an EMBL/GenBank/DDBJ whole genome shotgun (WGS) entry which is preliminary data.</text>
</comment>
<keyword evidence="8 10" id="KW-1133">Transmembrane helix</keyword>
<dbReference type="Proteomes" id="UP001596116">
    <property type="component" value="Unassembled WGS sequence"/>
</dbReference>
<evidence type="ECO:0000256" key="2">
    <source>
        <dbReference type="ARBA" id="ARBA00004651"/>
    </source>
</evidence>
<feature type="transmembrane region" description="Helical" evidence="10">
    <location>
        <begin position="707"/>
        <end position="729"/>
    </location>
</feature>
<dbReference type="Gene3D" id="1.10.3720.10">
    <property type="entry name" value="MetI-like"/>
    <property type="match status" value="1"/>
</dbReference>
<dbReference type="CDD" id="cd06261">
    <property type="entry name" value="TM_PBP2"/>
    <property type="match status" value="1"/>
</dbReference>
<feature type="chain" id="PRO_5045457251" evidence="11">
    <location>
        <begin position="29"/>
        <end position="849"/>
    </location>
</feature>
<keyword evidence="7 11" id="KW-0732">Signal</keyword>
<evidence type="ECO:0000313" key="13">
    <source>
        <dbReference type="EMBL" id="MFC6036759.1"/>
    </source>
</evidence>
<comment type="similarity">
    <text evidence="10">Belongs to the binding-protein-dependent transport system permease family.</text>
</comment>
<sequence length="849" mass="91522">MADMFRLTTLRALLFLAALMASPSGALAAGALNIGVQLEPPNLDPTSGAAAAIDEVVYANLFEGLTRINEDGSVSPLLAESWRVSENGRVYDFKLREGVTFHDGTPFDADDVVFTLDRAKAPASTNAQRPIFDMIDRAEATGPYSVRVTLKEPLGAFTTYLGWGDAVIVASESAATNASHPVGTGPFKFVRWRKGASATLVRNDDYWGERPALDQINFIFIPDPTAAFAALMAGDVDGFPNYPAAENLGLIERDARFKIVTGTGEGEMILVINNGKAPFNDIRVRRALNYAIDKQAVIKAGLFGFGTPIGSHFPPHHPAYEDLTGLYPYDPAEAKRLLAEAGYPDGFKTTLALPPPAYARRGGEVIAAQLEAVGIEVQIRNIEWAQWLDQIFANKNYDLTIVSHTEPLDIDIYARDDYYFQYHSDTFNKVIADLRGENDPARRDALLRDAQKIIAEDAVNVFIASGPKIAVWSNDVTGVWANAPVQANDLTKADVTGRAALAPGEHGTTSFPLWPIFVFIAAAFALVAIFAKASPAYLASRAASMALTLFIASLVIFFLIEIAPGDPASFMMGLNADPAAVAALREELGLNHSLITRYAHWIGGLAMGDFGISYTYRTPVAELMAERIWVSLPLALLAFAISTAIGVPAGLAAAARREKTSGKTIVAAAQAGVAIPNFWLAILLVMVFAVTLRWFSAGGFPGWDAGIFPAFKALLLPAIALAIPQAAILTQIMRSSTIETLREDYIRTARAKGLTRRETLIGHALRNALIPVLTILGLQFAFLLAGGVIIENVFYLPGLGRMVFQAIAQRDLIVVEGVVMVLVFAVVVIAFLIDLAYAIVDPRLQGSGR</sequence>